<dbReference type="Pfam" id="PF01343">
    <property type="entry name" value="Peptidase_S49"/>
    <property type="match status" value="1"/>
</dbReference>
<evidence type="ECO:0000256" key="5">
    <source>
        <dbReference type="SAM" id="Phobius"/>
    </source>
</evidence>
<sequence>MTEELSGNPQWERKTLEKLLFSALKEQRRKRRWGIFFKFLFFIAILCFLIVLWPTTANLPTASKAKAHIGLIDIRGIIDASTSADADNVIEGLQNAFEDKNTRSVILRINSPGGSPVQAAQIYNQIRYLRHKYPAIKLYAVCDDLCASAAYYIASASDDIYANPASLVGSIGVLMDGFGFVDTLKKVGVTRRLLTAGEHKGFLDPFSPEKADEKLIADRMLANVHQQFIDAVKQGRGNRLKDNPELFSGLAWTGQEALSLGLIDGFGDLNSLSHDLIKNKNIIDYTVKPGLLQQLSDRMGAAFAQQISANFGILPHGFH</sequence>
<name>A0A370CJS1_9COXI</name>
<keyword evidence="2" id="KW-0645">Protease</keyword>
<comment type="similarity">
    <text evidence="1">Belongs to the peptidase S49 family.</text>
</comment>
<reference evidence="7 8" key="1">
    <citation type="journal article" date="2017" name="Int. J. Syst. Evol. Microbiol.">
        <title>Aquarickettsiella crustaci n. gen. n. sp. (Gammaproteobacteria: Legionellales: Coxiellaceae); a bacterial pathogen of the freshwater crustacean: Gammarus fossarum (Malacostraca: Amphipoda).</title>
        <authorList>
            <person name="Bojko J."/>
            <person name="Dunn A.M."/>
            <person name="Stebbing P.D."/>
            <person name="Van Aerle R."/>
            <person name="Bacela-Spychalska K."/>
            <person name="Bean T.P."/>
            <person name="Stentiford G.D."/>
        </authorList>
    </citation>
    <scope>NUCLEOTIDE SEQUENCE [LARGE SCALE GENOMIC DNA]</scope>
    <source>
        <strain evidence="7">RA15029</strain>
    </source>
</reference>
<keyword evidence="3" id="KW-0378">Hydrolase</keyword>
<comment type="caution">
    <text evidence="7">The sequence shown here is derived from an EMBL/GenBank/DDBJ whole genome shotgun (WGS) entry which is preliminary data.</text>
</comment>
<keyword evidence="8" id="KW-1185">Reference proteome</keyword>
<dbReference type="CDD" id="cd07023">
    <property type="entry name" value="S49_Sppa_N_C"/>
    <property type="match status" value="1"/>
</dbReference>
<dbReference type="AlphaFoldDB" id="A0A370CJS1"/>
<dbReference type="EMBL" id="NMOS02000007">
    <property type="protein sequence ID" value="RDH40556.1"/>
    <property type="molecule type" value="Genomic_DNA"/>
</dbReference>
<evidence type="ECO:0000256" key="2">
    <source>
        <dbReference type="ARBA" id="ARBA00022670"/>
    </source>
</evidence>
<dbReference type="GO" id="GO:0004252">
    <property type="term" value="F:serine-type endopeptidase activity"/>
    <property type="evidence" value="ECO:0007669"/>
    <property type="project" value="InterPro"/>
</dbReference>
<dbReference type="Gene3D" id="6.20.330.10">
    <property type="match status" value="1"/>
</dbReference>
<keyword evidence="5" id="KW-0812">Transmembrane</keyword>
<organism evidence="7 8">
    <name type="scientific">Candidatus Aquirickettsiella gammari</name>
    <dbReference type="NCBI Taxonomy" id="2016198"/>
    <lineage>
        <taxon>Bacteria</taxon>
        <taxon>Pseudomonadati</taxon>
        <taxon>Pseudomonadota</taxon>
        <taxon>Gammaproteobacteria</taxon>
        <taxon>Legionellales</taxon>
        <taxon>Coxiellaceae</taxon>
        <taxon>Candidatus Aquirickettsiella</taxon>
    </lineage>
</organism>
<proteinExistence type="inferred from homology"/>
<keyword evidence="5" id="KW-1133">Transmembrane helix</keyword>
<evidence type="ECO:0000313" key="7">
    <source>
        <dbReference type="EMBL" id="RDH40556.1"/>
    </source>
</evidence>
<dbReference type="InterPro" id="IPR047272">
    <property type="entry name" value="S49_SppA_C"/>
</dbReference>
<evidence type="ECO:0000256" key="3">
    <source>
        <dbReference type="ARBA" id="ARBA00022801"/>
    </source>
</evidence>
<dbReference type="GO" id="GO:0006508">
    <property type="term" value="P:proteolysis"/>
    <property type="evidence" value="ECO:0007669"/>
    <property type="project" value="UniProtKB-KW"/>
</dbReference>
<evidence type="ECO:0000256" key="1">
    <source>
        <dbReference type="ARBA" id="ARBA00008683"/>
    </source>
</evidence>
<dbReference type="PANTHER" id="PTHR42987:SF8">
    <property type="entry name" value="PROTEINASE"/>
    <property type="match status" value="1"/>
</dbReference>
<gene>
    <name evidence="7" type="ORF">CFE62_003415</name>
</gene>
<evidence type="ECO:0000313" key="8">
    <source>
        <dbReference type="Proteomes" id="UP000226429"/>
    </source>
</evidence>
<feature type="domain" description="Peptidase S49" evidence="6">
    <location>
        <begin position="135"/>
        <end position="280"/>
    </location>
</feature>
<evidence type="ECO:0000256" key="4">
    <source>
        <dbReference type="ARBA" id="ARBA00022825"/>
    </source>
</evidence>
<keyword evidence="5" id="KW-0472">Membrane</keyword>
<dbReference type="Gene3D" id="3.90.226.10">
    <property type="entry name" value="2-enoyl-CoA Hydratase, Chain A, domain 1"/>
    <property type="match status" value="1"/>
</dbReference>
<dbReference type="Proteomes" id="UP000226429">
    <property type="component" value="Unassembled WGS sequence"/>
</dbReference>
<feature type="transmembrane region" description="Helical" evidence="5">
    <location>
        <begin position="35"/>
        <end position="53"/>
    </location>
</feature>
<evidence type="ECO:0000259" key="6">
    <source>
        <dbReference type="Pfam" id="PF01343"/>
    </source>
</evidence>
<dbReference type="InterPro" id="IPR001907">
    <property type="entry name" value="ClpP"/>
</dbReference>
<dbReference type="PANTHER" id="PTHR42987">
    <property type="entry name" value="PEPTIDASE S49"/>
    <property type="match status" value="1"/>
</dbReference>
<dbReference type="SUPFAM" id="SSF52096">
    <property type="entry name" value="ClpP/crotonase"/>
    <property type="match status" value="1"/>
</dbReference>
<reference evidence="7 8" key="2">
    <citation type="journal article" date="2018" name="J. Invertebr. Pathol.">
        <title>'Candidatus Aquirickettsiella gammari' (Gammaproteobacteria: Legionellales: Coxiellaceae): A bacterial pathogen of the freshwater crustacean Gammarus fossarum (Malacostraca: Amphipoda).</title>
        <authorList>
            <person name="Bojko J."/>
            <person name="Dunn A.M."/>
            <person name="Stebbing P.D."/>
            <person name="van Aerle R."/>
            <person name="Bacela-Spychalska K."/>
            <person name="Bean T.P."/>
            <person name="Urrutia A."/>
            <person name="Stentiford G.D."/>
        </authorList>
    </citation>
    <scope>NUCLEOTIDE SEQUENCE [LARGE SCALE GENOMIC DNA]</scope>
    <source>
        <strain evidence="7">RA15029</strain>
    </source>
</reference>
<dbReference type="InterPro" id="IPR002142">
    <property type="entry name" value="Peptidase_S49"/>
</dbReference>
<protein>
    <submittedName>
        <fullName evidence="7">S49 family peptidase</fullName>
    </submittedName>
</protein>
<dbReference type="InterPro" id="IPR029045">
    <property type="entry name" value="ClpP/crotonase-like_dom_sf"/>
</dbReference>
<dbReference type="PRINTS" id="PR00127">
    <property type="entry name" value="CLPPROTEASEP"/>
</dbReference>
<keyword evidence="4" id="KW-0720">Serine protease</keyword>
<accession>A0A370CJS1</accession>
<dbReference type="GO" id="GO:0004176">
    <property type="term" value="F:ATP-dependent peptidase activity"/>
    <property type="evidence" value="ECO:0007669"/>
    <property type="project" value="InterPro"/>
</dbReference>